<evidence type="ECO:0000313" key="3">
    <source>
        <dbReference type="Proteomes" id="UP000250266"/>
    </source>
</evidence>
<dbReference type="PANTHER" id="PTHR48228:SF5">
    <property type="entry name" value="ALPHA-METHYLACYL-COA RACEMASE"/>
    <property type="match status" value="1"/>
</dbReference>
<dbReference type="OrthoDB" id="16747at2759"/>
<name>A0A8E2E6T4_9PEZI</name>
<reference evidence="2 3" key="1">
    <citation type="journal article" date="2016" name="Nat. Commun.">
        <title>Ectomycorrhizal ecology is imprinted in the genome of the dominant symbiotic fungus Cenococcum geophilum.</title>
        <authorList>
            <consortium name="DOE Joint Genome Institute"/>
            <person name="Peter M."/>
            <person name="Kohler A."/>
            <person name="Ohm R.A."/>
            <person name="Kuo A."/>
            <person name="Krutzmann J."/>
            <person name="Morin E."/>
            <person name="Arend M."/>
            <person name="Barry K.W."/>
            <person name="Binder M."/>
            <person name="Choi C."/>
            <person name="Clum A."/>
            <person name="Copeland A."/>
            <person name="Grisel N."/>
            <person name="Haridas S."/>
            <person name="Kipfer T."/>
            <person name="LaButti K."/>
            <person name="Lindquist E."/>
            <person name="Lipzen A."/>
            <person name="Maire R."/>
            <person name="Meier B."/>
            <person name="Mihaltcheva S."/>
            <person name="Molinier V."/>
            <person name="Murat C."/>
            <person name="Poggeler S."/>
            <person name="Quandt C.A."/>
            <person name="Sperisen C."/>
            <person name="Tritt A."/>
            <person name="Tisserant E."/>
            <person name="Crous P.W."/>
            <person name="Henrissat B."/>
            <person name="Nehls U."/>
            <person name="Egli S."/>
            <person name="Spatafora J.W."/>
            <person name="Grigoriev I.V."/>
            <person name="Martin F.M."/>
        </authorList>
    </citation>
    <scope>NUCLEOTIDE SEQUENCE [LARGE SCALE GENOMIC DNA]</scope>
    <source>
        <strain evidence="2 3">CBS 459.81</strain>
    </source>
</reference>
<dbReference type="InterPro" id="IPR023606">
    <property type="entry name" value="CoA-Trfase_III_dom_1_sf"/>
</dbReference>
<sequence length="321" mass="34459">MPSISPLTGVRVLEFAGLAPGTFCGLLLSSYGASQFGSLTVDRPGSVATRDALTSYKSSIALDLKNRSYLAILTSLIPSTDILIDPFRPSMLEKSMAGRDINYLAVSGVLSMLGVHRGGMVAFIGVLLALFHRSASGRGQAMEANMVDGVNFLATYSRLASKAPLILSGVRESNALNGGVPCYACYDCKDASRYMSVGAPEPQFFAVLLKGLGLSAEEIVPGKEVFLQRFQTKTRKEWESIFDGIDACCAPVLEMNEMEAGWYDQRPAVGSRESPARPIDMAWHGNPVKPGQGGEEALKGWAGWQKGKHFAVQAGALVWLK</sequence>
<dbReference type="SUPFAM" id="SSF89796">
    <property type="entry name" value="CoA-transferase family III (CaiB/BaiF)"/>
    <property type="match status" value="1"/>
</dbReference>
<dbReference type="InterPro" id="IPR003673">
    <property type="entry name" value="CoA-Trfase_fam_III"/>
</dbReference>
<dbReference type="Gene3D" id="3.40.50.10540">
    <property type="entry name" value="Crotonobetainyl-coa:carnitine coa-transferase, domain 1"/>
    <property type="match status" value="2"/>
</dbReference>
<gene>
    <name evidence="2" type="ORF">K432DRAFT_436074</name>
</gene>
<dbReference type="PANTHER" id="PTHR48228">
    <property type="entry name" value="SUCCINYL-COA--D-CITRAMALATE COA-TRANSFERASE"/>
    <property type="match status" value="1"/>
</dbReference>
<keyword evidence="2" id="KW-0808">Transferase</keyword>
<dbReference type="Gene3D" id="3.30.1540.10">
    <property type="entry name" value="formyl-coa transferase, domain 3"/>
    <property type="match status" value="1"/>
</dbReference>
<dbReference type="Proteomes" id="UP000250266">
    <property type="component" value="Unassembled WGS sequence"/>
</dbReference>
<dbReference type="InterPro" id="IPR050509">
    <property type="entry name" value="CoA-transferase_III"/>
</dbReference>
<dbReference type="AlphaFoldDB" id="A0A8E2E6T4"/>
<accession>A0A8E2E6T4</accession>
<proteinExistence type="inferred from homology"/>
<evidence type="ECO:0000256" key="1">
    <source>
        <dbReference type="ARBA" id="ARBA00008383"/>
    </source>
</evidence>
<evidence type="ECO:0000313" key="2">
    <source>
        <dbReference type="EMBL" id="OCK78234.1"/>
    </source>
</evidence>
<keyword evidence="3" id="KW-1185">Reference proteome</keyword>
<dbReference type="GO" id="GO:0016740">
    <property type="term" value="F:transferase activity"/>
    <property type="evidence" value="ECO:0007669"/>
    <property type="project" value="UniProtKB-KW"/>
</dbReference>
<dbReference type="InterPro" id="IPR044855">
    <property type="entry name" value="CoA-Trfase_III_dom3_sf"/>
</dbReference>
<dbReference type="Pfam" id="PF02515">
    <property type="entry name" value="CoA_transf_3"/>
    <property type="match status" value="2"/>
</dbReference>
<organism evidence="2 3">
    <name type="scientific">Lepidopterella palustris CBS 459.81</name>
    <dbReference type="NCBI Taxonomy" id="1314670"/>
    <lineage>
        <taxon>Eukaryota</taxon>
        <taxon>Fungi</taxon>
        <taxon>Dikarya</taxon>
        <taxon>Ascomycota</taxon>
        <taxon>Pezizomycotina</taxon>
        <taxon>Dothideomycetes</taxon>
        <taxon>Pleosporomycetidae</taxon>
        <taxon>Mytilinidiales</taxon>
        <taxon>Argynnaceae</taxon>
        <taxon>Lepidopterella</taxon>
    </lineage>
</organism>
<dbReference type="EMBL" id="KV745072">
    <property type="protein sequence ID" value="OCK78234.1"/>
    <property type="molecule type" value="Genomic_DNA"/>
</dbReference>
<protein>
    <submittedName>
        <fullName evidence="2">CoA-transferase family III</fullName>
    </submittedName>
</protein>
<comment type="similarity">
    <text evidence="1">Belongs to the CoA-transferase III family.</text>
</comment>